<dbReference type="InterPro" id="IPR000172">
    <property type="entry name" value="GMC_OxRdtase_N"/>
</dbReference>
<dbReference type="InterPro" id="IPR036188">
    <property type="entry name" value="FAD/NAD-bd_sf"/>
</dbReference>
<organism evidence="6 8">
    <name type="scientific">Methanobacterium formicicum</name>
    <dbReference type="NCBI Taxonomy" id="2162"/>
    <lineage>
        <taxon>Archaea</taxon>
        <taxon>Methanobacteriati</taxon>
        <taxon>Methanobacteriota</taxon>
        <taxon>Methanomada group</taxon>
        <taxon>Methanobacteria</taxon>
        <taxon>Methanobacteriales</taxon>
        <taxon>Methanobacteriaceae</taxon>
        <taxon>Methanobacterium</taxon>
    </lineage>
</organism>
<dbReference type="GO" id="GO:0050660">
    <property type="term" value="F:flavin adenine dinucleotide binding"/>
    <property type="evidence" value="ECO:0007669"/>
    <property type="project" value="InterPro"/>
</dbReference>
<evidence type="ECO:0000313" key="8">
    <source>
        <dbReference type="Proteomes" id="UP000029661"/>
    </source>
</evidence>
<dbReference type="RefSeq" id="WP_048085175.1">
    <property type="nucleotide sequence ID" value="NZ_CP006933.1"/>
</dbReference>
<evidence type="ECO:0000256" key="1">
    <source>
        <dbReference type="ARBA" id="ARBA00010790"/>
    </source>
</evidence>
<comment type="similarity">
    <text evidence="1">Belongs to the GMC oxidoreductase family.</text>
</comment>
<proteinExistence type="inferred from homology"/>
<feature type="domain" description="4Fe-4S ferredoxin-type" evidence="5">
    <location>
        <begin position="128"/>
        <end position="157"/>
    </location>
</feature>
<dbReference type="Pfam" id="PF05199">
    <property type="entry name" value="GMC_oxred_C"/>
    <property type="match status" value="1"/>
</dbReference>
<dbReference type="OrthoDB" id="346033at2157"/>
<reference evidence="7" key="2">
    <citation type="submission" date="2014-09" db="EMBL/GenBank/DDBJ databases">
        <authorList>
            <person name="Bishop-Lilly K.A."/>
            <person name="Broomall S.M."/>
            <person name="Chain P.S."/>
            <person name="Chertkov O."/>
            <person name="Coyne S.R."/>
            <person name="Daligault H.E."/>
            <person name="Davenport K.W."/>
            <person name="Erkkila T."/>
            <person name="Frey K.G."/>
            <person name="Gibbons H.S."/>
            <person name="Gu W."/>
            <person name="Jaissle J."/>
            <person name="Johnson S.L."/>
            <person name="Koroleva G.I."/>
            <person name="Ladner J.T."/>
            <person name="Lo C.-C."/>
            <person name="Minogue T.D."/>
            <person name="Munk C."/>
            <person name="Palacios G.F."/>
            <person name="Redden C.L."/>
            <person name="Rosenzweig C.N."/>
            <person name="Scholz M.B."/>
            <person name="Teshima H."/>
            <person name="Xu Y."/>
        </authorList>
    </citation>
    <scope>NUCLEOTIDE SEQUENCE</scope>
    <source>
        <strain evidence="7">Mb9</strain>
    </source>
</reference>
<dbReference type="GeneID" id="26739310"/>
<dbReference type="InterPro" id="IPR007867">
    <property type="entry name" value="GMC_OxRtase_C"/>
</dbReference>
<evidence type="ECO:0000313" key="6">
    <source>
        <dbReference type="EMBL" id="AIS32068.1"/>
    </source>
</evidence>
<evidence type="ECO:0000256" key="3">
    <source>
        <dbReference type="ARBA" id="ARBA00022827"/>
    </source>
</evidence>
<dbReference type="Pfam" id="PF13450">
    <property type="entry name" value="NAD_binding_8"/>
    <property type="match status" value="1"/>
</dbReference>
<dbReference type="Proteomes" id="UP000029661">
    <property type="component" value="Chromosome"/>
</dbReference>
<dbReference type="EMBL" id="LN734822">
    <property type="protein sequence ID" value="CEL24700.1"/>
    <property type="molecule type" value="Genomic_DNA"/>
</dbReference>
<dbReference type="SUPFAM" id="SSF51905">
    <property type="entry name" value="FAD/NAD(P)-binding domain"/>
    <property type="match status" value="1"/>
</dbReference>
<keyword evidence="9" id="KW-1185">Reference proteome</keyword>
<evidence type="ECO:0000259" key="5">
    <source>
        <dbReference type="PROSITE" id="PS51379"/>
    </source>
</evidence>
<evidence type="ECO:0000313" key="9">
    <source>
        <dbReference type="Proteomes" id="UP000062768"/>
    </source>
</evidence>
<evidence type="ECO:0000256" key="4">
    <source>
        <dbReference type="ARBA" id="ARBA00023002"/>
    </source>
</evidence>
<keyword evidence="4" id="KW-0560">Oxidoreductase</keyword>
<dbReference type="EMBL" id="CP006933">
    <property type="protein sequence ID" value="AIS32068.1"/>
    <property type="molecule type" value="Genomic_DNA"/>
</dbReference>
<keyword evidence="2" id="KW-0285">Flavoprotein</keyword>
<dbReference type="PANTHER" id="PTHR46056:SF12">
    <property type="entry name" value="LONG-CHAIN-ALCOHOL OXIDASE"/>
    <property type="match status" value="1"/>
</dbReference>
<protein>
    <submittedName>
        <fullName evidence="6">GMC oxidoreductase family protein</fullName>
    </submittedName>
    <submittedName>
        <fullName evidence="7">Glucose-methanol-choline oxidoreductase</fullName>
    </submittedName>
</protein>
<accession>A0A089ZHW5</accession>
<reference evidence="6" key="1">
    <citation type="submission" date="2013-12" db="EMBL/GenBank/DDBJ databases">
        <title>The complete genome sequence of Methanobacterium sp. BRM9.</title>
        <authorList>
            <consortium name="Pastoral Greenhouse Gas Research Consortium"/>
            <person name="Kelly W.J."/>
            <person name="Leahy S.C."/>
            <person name="Perry R."/>
            <person name="Li D."/>
            <person name="Altermann E."/>
            <person name="Lambie S.C."/>
            <person name="Attwood G.T."/>
        </authorList>
    </citation>
    <scope>NUCLEOTIDE SEQUENCE [LARGE SCALE GENOMIC DNA]</scope>
    <source>
        <strain evidence="6">BRM9</strain>
    </source>
</reference>
<dbReference type="GO" id="GO:0016614">
    <property type="term" value="F:oxidoreductase activity, acting on CH-OH group of donors"/>
    <property type="evidence" value="ECO:0007669"/>
    <property type="project" value="InterPro"/>
</dbReference>
<dbReference type="InterPro" id="IPR017896">
    <property type="entry name" value="4Fe4S_Fe-S-bd"/>
</dbReference>
<dbReference type="AlphaFoldDB" id="A0A089ZHW5"/>
<name>A0A089ZHW5_METFO</name>
<dbReference type="PANTHER" id="PTHR46056">
    <property type="entry name" value="LONG-CHAIN-ALCOHOL OXIDASE"/>
    <property type="match status" value="1"/>
</dbReference>
<gene>
    <name evidence="6" type="ORF">BRM9_1253</name>
    <name evidence="7" type="ORF">MB9_1061</name>
</gene>
<dbReference type="Proteomes" id="UP000062768">
    <property type="component" value="Chromosome I"/>
</dbReference>
<evidence type="ECO:0000313" key="7">
    <source>
        <dbReference type="EMBL" id="CEL24700.1"/>
    </source>
</evidence>
<sequence>MNNIIVVGSGAGGATVARELAIQGMDVTLIEKGSSVPSEKAFQCYDNLDVGVELLKTTCLGGTTLVTAGNAVRTCQQEFQKLGIDLSGEFEEVEAELKVGPLPDTHFGEGTMKIMEASASLGLTMEKMPKFINPAECVPCGKCAFGCPRNAKWSSLEYLAEAEKHGAHIVDNSPVTRIMTPAGQVKGVEILNSENGVKKEYIADTVILCSGAIETPRLLRSAGLTAGERLFVDTFVTVGGVLPGINFYKEVSMNGLYKKEKRFILSPHYSSLLTSPNQVTEKDILGIMVKIPDESSGRVDASGVFKQSTSQDVGLMAEGCTAAGAILTEAGASPDTLVSTPARGAHPGGTAAVGEVVDKNLETEIENLFVADASVFPRAPGAPPVLTILALAKRLAKHVVSLNQ</sequence>
<dbReference type="PATRIC" id="fig|2162.10.peg.1108"/>
<evidence type="ECO:0000256" key="2">
    <source>
        <dbReference type="ARBA" id="ARBA00022630"/>
    </source>
</evidence>
<dbReference type="KEGG" id="mfc:BRM9_1253"/>
<keyword evidence="3" id="KW-0274">FAD</keyword>
<dbReference type="PROSITE" id="PS51379">
    <property type="entry name" value="4FE4S_FER_2"/>
    <property type="match status" value="1"/>
</dbReference>
<dbReference type="STRING" id="2162.BRM9_1253"/>
<dbReference type="Gene3D" id="3.50.50.60">
    <property type="entry name" value="FAD/NAD(P)-binding domain"/>
    <property type="match status" value="2"/>
</dbReference>
<dbReference type="Pfam" id="PF00732">
    <property type="entry name" value="GMC_oxred_N"/>
    <property type="match status" value="1"/>
</dbReference>